<dbReference type="InterPro" id="IPR002328">
    <property type="entry name" value="ADH_Zn_CS"/>
</dbReference>
<dbReference type="GO" id="GO:0016491">
    <property type="term" value="F:oxidoreductase activity"/>
    <property type="evidence" value="ECO:0007669"/>
    <property type="project" value="UniProtKB-KW"/>
</dbReference>
<dbReference type="SUPFAM" id="SSF50129">
    <property type="entry name" value="GroES-like"/>
    <property type="match status" value="1"/>
</dbReference>
<reference evidence="11 12" key="1">
    <citation type="journal article" date="2023" name="Sci. Data">
        <title>Genome assembly of the Korean intertidal mud-creeper Batillaria attramentaria.</title>
        <authorList>
            <person name="Patra A.K."/>
            <person name="Ho P.T."/>
            <person name="Jun S."/>
            <person name="Lee S.J."/>
            <person name="Kim Y."/>
            <person name="Won Y.J."/>
        </authorList>
    </citation>
    <scope>NUCLEOTIDE SEQUENCE [LARGE SCALE GENOMIC DNA]</scope>
    <source>
        <strain evidence="11">Wonlab-2016</strain>
    </source>
</reference>
<dbReference type="CDD" id="cd05285">
    <property type="entry name" value="sorbitol_DH"/>
    <property type="match status" value="1"/>
</dbReference>
<dbReference type="InterPro" id="IPR011032">
    <property type="entry name" value="GroES-like_sf"/>
</dbReference>
<dbReference type="InterPro" id="IPR013154">
    <property type="entry name" value="ADH-like_N"/>
</dbReference>
<keyword evidence="5" id="KW-0560">Oxidoreductase</keyword>
<dbReference type="PANTHER" id="PTHR43161">
    <property type="entry name" value="SORBITOL DEHYDROGENASE"/>
    <property type="match status" value="1"/>
</dbReference>
<comment type="cofactor">
    <cofactor evidence="1 9">
        <name>Zn(2+)</name>
        <dbReference type="ChEBI" id="CHEBI:29105"/>
    </cofactor>
</comment>
<proteinExistence type="inferred from homology"/>
<dbReference type="AlphaFoldDB" id="A0ABD0KP82"/>
<evidence type="ECO:0000256" key="8">
    <source>
        <dbReference type="ARBA" id="ARBA00032485"/>
    </source>
</evidence>
<evidence type="ECO:0000259" key="10">
    <source>
        <dbReference type="SMART" id="SM00829"/>
    </source>
</evidence>
<dbReference type="Pfam" id="PF08240">
    <property type="entry name" value="ADH_N"/>
    <property type="match status" value="1"/>
</dbReference>
<keyword evidence="12" id="KW-1185">Reference proteome</keyword>
<sequence>MEFSENKAAVLHGAMDLRLENIPTPVVKENDVLLSIGSVGICGSDIKYWKTGACGRFTVEQPMVIGHEASGTVVKVGSAVTSLRPGDRVAIEPGVPCRKCRCCKHGRYNLCPDVKFCATPPIDGNLCRLFSHPEDFCFKLPDHVSLDEGAMLEPLAVAVYSCHRADVTSGSNILICGAGPVGILCMMVARSAGASVVVMTDIDDHRLERAKSLGADHVIKVQTRDPEELANQVEDILGTKPDSTFECCGTDFSMAAGIYATHPGGSVIIVGRGSALPQLPINLAAMREIDIKGIMRYANCYPTALSLVATGAVDVKPLITHHFSLDETVKAFQTAVTPESQAVKVMIHCDQ</sequence>
<evidence type="ECO:0000313" key="12">
    <source>
        <dbReference type="Proteomes" id="UP001519460"/>
    </source>
</evidence>
<keyword evidence="6" id="KW-0520">NAD</keyword>
<dbReference type="Gene3D" id="3.40.50.720">
    <property type="entry name" value="NAD(P)-binding Rossmann-like Domain"/>
    <property type="match status" value="1"/>
</dbReference>
<keyword evidence="3 9" id="KW-0479">Metal-binding</keyword>
<evidence type="ECO:0000313" key="11">
    <source>
        <dbReference type="EMBL" id="KAK7488883.1"/>
    </source>
</evidence>
<dbReference type="InterPro" id="IPR020843">
    <property type="entry name" value="ER"/>
</dbReference>
<dbReference type="EMBL" id="JACVVK020000145">
    <property type="protein sequence ID" value="KAK7488883.1"/>
    <property type="molecule type" value="Genomic_DNA"/>
</dbReference>
<dbReference type="PANTHER" id="PTHR43161:SF24">
    <property type="entry name" value="SORBITOL DEHYDROGENASE"/>
    <property type="match status" value="1"/>
</dbReference>
<dbReference type="InterPro" id="IPR013149">
    <property type="entry name" value="ADH-like_C"/>
</dbReference>
<accession>A0ABD0KP82</accession>
<name>A0ABD0KP82_9CAEN</name>
<evidence type="ECO:0000256" key="5">
    <source>
        <dbReference type="ARBA" id="ARBA00023002"/>
    </source>
</evidence>
<dbReference type="Gene3D" id="3.90.180.10">
    <property type="entry name" value="Medium-chain alcohol dehydrogenases, catalytic domain"/>
    <property type="match status" value="1"/>
</dbReference>
<dbReference type="SUPFAM" id="SSF51735">
    <property type="entry name" value="NAD(P)-binding Rossmann-fold domains"/>
    <property type="match status" value="1"/>
</dbReference>
<evidence type="ECO:0000256" key="6">
    <source>
        <dbReference type="ARBA" id="ARBA00023027"/>
    </source>
</evidence>
<dbReference type="InterPro" id="IPR045306">
    <property type="entry name" value="SDH-like"/>
</dbReference>
<organism evidence="11 12">
    <name type="scientific">Batillaria attramentaria</name>
    <dbReference type="NCBI Taxonomy" id="370345"/>
    <lineage>
        <taxon>Eukaryota</taxon>
        <taxon>Metazoa</taxon>
        <taxon>Spiralia</taxon>
        <taxon>Lophotrochozoa</taxon>
        <taxon>Mollusca</taxon>
        <taxon>Gastropoda</taxon>
        <taxon>Caenogastropoda</taxon>
        <taxon>Sorbeoconcha</taxon>
        <taxon>Cerithioidea</taxon>
        <taxon>Batillariidae</taxon>
        <taxon>Batillaria</taxon>
    </lineage>
</organism>
<evidence type="ECO:0000256" key="1">
    <source>
        <dbReference type="ARBA" id="ARBA00001947"/>
    </source>
</evidence>
<dbReference type="SMART" id="SM00829">
    <property type="entry name" value="PKS_ER"/>
    <property type="match status" value="1"/>
</dbReference>
<comment type="caution">
    <text evidence="11">The sequence shown here is derived from an EMBL/GenBank/DDBJ whole genome shotgun (WGS) entry which is preliminary data.</text>
</comment>
<dbReference type="FunFam" id="3.40.50.720:FF:000068">
    <property type="entry name" value="Sorbitol dehydrogenase"/>
    <property type="match status" value="1"/>
</dbReference>
<evidence type="ECO:0000256" key="9">
    <source>
        <dbReference type="RuleBase" id="RU361277"/>
    </source>
</evidence>
<gene>
    <name evidence="11" type="ORF">BaRGS_00019840</name>
</gene>
<dbReference type="InterPro" id="IPR036291">
    <property type="entry name" value="NAD(P)-bd_dom_sf"/>
</dbReference>
<comment type="similarity">
    <text evidence="2 9">Belongs to the zinc-containing alcohol dehydrogenase family.</text>
</comment>
<keyword evidence="4 9" id="KW-0862">Zinc</keyword>
<feature type="domain" description="Enoyl reductase (ER)" evidence="10">
    <location>
        <begin position="13"/>
        <end position="347"/>
    </location>
</feature>
<evidence type="ECO:0000256" key="2">
    <source>
        <dbReference type="ARBA" id="ARBA00008072"/>
    </source>
</evidence>
<evidence type="ECO:0000256" key="7">
    <source>
        <dbReference type="ARBA" id="ARBA00026132"/>
    </source>
</evidence>
<protein>
    <recommendedName>
        <fullName evidence="7">Sorbitol dehydrogenase</fullName>
    </recommendedName>
    <alternativeName>
        <fullName evidence="8">Polyol dehydrogenase</fullName>
    </alternativeName>
</protein>
<evidence type="ECO:0000256" key="3">
    <source>
        <dbReference type="ARBA" id="ARBA00022723"/>
    </source>
</evidence>
<dbReference type="Pfam" id="PF00107">
    <property type="entry name" value="ADH_zinc_N"/>
    <property type="match status" value="1"/>
</dbReference>
<evidence type="ECO:0000256" key="4">
    <source>
        <dbReference type="ARBA" id="ARBA00022833"/>
    </source>
</evidence>
<dbReference type="PROSITE" id="PS00059">
    <property type="entry name" value="ADH_ZINC"/>
    <property type="match status" value="1"/>
</dbReference>
<dbReference type="GO" id="GO:0046872">
    <property type="term" value="F:metal ion binding"/>
    <property type="evidence" value="ECO:0007669"/>
    <property type="project" value="UniProtKB-KW"/>
</dbReference>
<dbReference type="Proteomes" id="UP001519460">
    <property type="component" value="Unassembled WGS sequence"/>
</dbReference>